<keyword evidence="1 16" id="KW-0813">Transport</keyword>
<dbReference type="RefSeq" id="WP_052881242.1">
    <property type="nucleotide sequence ID" value="NZ_CP010904.1"/>
</dbReference>
<evidence type="ECO:0000256" key="15">
    <source>
        <dbReference type="ARBA" id="ARBA00023201"/>
    </source>
</evidence>
<dbReference type="OrthoDB" id="9786835at2"/>
<dbReference type="AlphaFoldDB" id="A0A0G3EBM2"/>
<evidence type="ECO:0000259" key="18">
    <source>
        <dbReference type="SMART" id="SM00900"/>
    </source>
</evidence>
<keyword evidence="5 16" id="KW-0285">Flavoprotein</keyword>
<evidence type="ECO:0000256" key="7">
    <source>
        <dbReference type="ARBA" id="ARBA00022692"/>
    </source>
</evidence>
<evidence type="ECO:0000256" key="8">
    <source>
        <dbReference type="ARBA" id="ARBA00022967"/>
    </source>
</evidence>
<evidence type="ECO:0000256" key="1">
    <source>
        <dbReference type="ARBA" id="ARBA00022448"/>
    </source>
</evidence>
<dbReference type="GO" id="GO:0006814">
    <property type="term" value="P:sodium ion transport"/>
    <property type="evidence" value="ECO:0007669"/>
    <property type="project" value="UniProtKB-UniRule"/>
</dbReference>
<dbReference type="Proteomes" id="UP000035268">
    <property type="component" value="Chromosome"/>
</dbReference>
<organism evidence="19 20">
    <name type="scientific">Kiritimatiella glycovorans</name>
    <dbReference type="NCBI Taxonomy" id="1307763"/>
    <lineage>
        <taxon>Bacteria</taxon>
        <taxon>Pseudomonadati</taxon>
        <taxon>Kiritimatiellota</taxon>
        <taxon>Kiritimatiellia</taxon>
        <taxon>Kiritimatiellales</taxon>
        <taxon>Kiritimatiellaceae</taxon>
        <taxon>Kiritimatiella</taxon>
    </lineage>
</organism>
<keyword evidence="19" id="KW-0560">Oxidoreductase</keyword>
<keyword evidence="12 16" id="KW-0406">Ion transport</keyword>
<dbReference type="Pfam" id="PF04205">
    <property type="entry name" value="FMN_bind"/>
    <property type="match status" value="1"/>
</dbReference>
<evidence type="ECO:0000256" key="10">
    <source>
        <dbReference type="ARBA" id="ARBA00023027"/>
    </source>
</evidence>
<dbReference type="EC" id="7.2.1.1" evidence="16 17"/>
<evidence type="ECO:0000256" key="12">
    <source>
        <dbReference type="ARBA" id="ARBA00023065"/>
    </source>
</evidence>
<keyword evidence="20" id="KW-1185">Reference proteome</keyword>
<dbReference type="SMART" id="SM00900">
    <property type="entry name" value="FMN_bind"/>
    <property type="match status" value="1"/>
</dbReference>
<comment type="subunit">
    <text evidence="16 17">Composed of six subunits; NqrA, NqrB, NqrC, NqrD, NqrE and NqrF.</text>
</comment>
<dbReference type="PANTHER" id="PTHR37838:SF1">
    <property type="entry name" value="NA(+)-TRANSLOCATING NADH-QUINONE REDUCTASE SUBUNIT C"/>
    <property type="match status" value="1"/>
</dbReference>
<evidence type="ECO:0000256" key="4">
    <source>
        <dbReference type="ARBA" id="ARBA00022553"/>
    </source>
</evidence>
<comment type="catalytic activity">
    <reaction evidence="16 17">
        <text>a ubiquinone + n Na(+)(in) + NADH + H(+) = a ubiquinol + n Na(+)(out) + NAD(+)</text>
        <dbReference type="Rhea" id="RHEA:47748"/>
        <dbReference type="Rhea" id="RHEA-COMP:9565"/>
        <dbReference type="Rhea" id="RHEA-COMP:9566"/>
        <dbReference type="ChEBI" id="CHEBI:15378"/>
        <dbReference type="ChEBI" id="CHEBI:16389"/>
        <dbReference type="ChEBI" id="CHEBI:17976"/>
        <dbReference type="ChEBI" id="CHEBI:29101"/>
        <dbReference type="ChEBI" id="CHEBI:57540"/>
        <dbReference type="ChEBI" id="CHEBI:57945"/>
        <dbReference type="EC" id="7.2.1.1"/>
    </reaction>
</comment>
<evidence type="ECO:0000256" key="5">
    <source>
        <dbReference type="ARBA" id="ARBA00022630"/>
    </source>
</evidence>
<dbReference type="KEGG" id="vbl:L21SP4_00581"/>
<comment type="cofactor">
    <cofactor evidence="16 17">
        <name>FMN</name>
        <dbReference type="ChEBI" id="CHEBI:58210"/>
    </cofactor>
</comment>
<keyword evidence="9 16" id="KW-1133">Transmembrane helix</keyword>
<evidence type="ECO:0000256" key="14">
    <source>
        <dbReference type="ARBA" id="ARBA00023136"/>
    </source>
</evidence>
<dbReference type="EMBL" id="CP010904">
    <property type="protein sequence ID" value="AKJ63851.1"/>
    <property type="molecule type" value="Genomic_DNA"/>
</dbReference>
<keyword evidence="14 16" id="KW-0472">Membrane</keyword>
<keyword evidence="15 16" id="KW-0739">Sodium transport</keyword>
<keyword evidence="10 16" id="KW-0520">NAD</keyword>
<keyword evidence="7 16" id="KW-0812">Transmembrane</keyword>
<evidence type="ECO:0000256" key="13">
    <source>
        <dbReference type="ARBA" id="ARBA00023075"/>
    </source>
</evidence>
<name>A0A0G3EBM2_9BACT</name>
<evidence type="ECO:0000256" key="6">
    <source>
        <dbReference type="ARBA" id="ARBA00022643"/>
    </source>
</evidence>
<dbReference type="PIRSF" id="PIRSF009437">
    <property type="entry name" value="NQR-1_subunit_C"/>
    <property type="match status" value="1"/>
</dbReference>
<comment type="caution">
    <text evidence="16">Lacks conserved residue(s) required for the propagation of feature annotation.</text>
</comment>
<dbReference type="STRING" id="1307763.L21SP4_00581"/>
<dbReference type="GO" id="GO:0016655">
    <property type="term" value="F:oxidoreductase activity, acting on NAD(P)H, quinone or similar compound as acceptor"/>
    <property type="evidence" value="ECO:0007669"/>
    <property type="project" value="UniProtKB-UniRule"/>
</dbReference>
<dbReference type="InterPro" id="IPR010204">
    <property type="entry name" value="NqrC"/>
</dbReference>
<evidence type="ECO:0000256" key="2">
    <source>
        <dbReference type="ARBA" id="ARBA00022475"/>
    </source>
</evidence>
<dbReference type="InterPro" id="IPR007329">
    <property type="entry name" value="FMN-bd"/>
</dbReference>
<gene>
    <name evidence="16 19" type="primary">nqrC</name>
    <name evidence="19" type="ORF">L21SP4_00581</name>
</gene>
<evidence type="ECO:0000256" key="3">
    <source>
        <dbReference type="ARBA" id="ARBA00022519"/>
    </source>
</evidence>
<keyword evidence="11 16" id="KW-0915">Sodium</keyword>
<keyword evidence="13 16" id="KW-0830">Ubiquinone</keyword>
<evidence type="ECO:0000256" key="16">
    <source>
        <dbReference type="HAMAP-Rule" id="MF_00427"/>
    </source>
</evidence>
<sequence length="239" mass="26465">MRDDVRTILFALAVCLVCSLVLSGTAAALRERQRTNILLDRQKNILKALGVPLKREDGAKLGAGDVQRLFAEHMKTVWLDADTAEPVGPERRPAPEEDGIPPGLRPVYIWERAAAPRYVVPIRGRGLWGMMYGYLALDSGLSTIGGLTFYKHNETPGLGAEIEKSWFQEQFEGKRLYRDGDPVDFEVVKGGVERKFPDGSPRAVDAISGATKTSVGVEETLRSAAKNYDAYFDRLRDRG</sequence>
<keyword evidence="3" id="KW-0997">Cell inner membrane</keyword>
<evidence type="ECO:0000256" key="17">
    <source>
        <dbReference type="PIRNR" id="PIRNR009437"/>
    </source>
</evidence>
<evidence type="ECO:0000256" key="11">
    <source>
        <dbReference type="ARBA" id="ARBA00023053"/>
    </source>
</evidence>
<dbReference type="GO" id="GO:0005886">
    <property type="term" value="C:plasma membrane"/>
    <property type="evidence" value="ECO:0007669"/>
    <property type="project" value="UniProtKB-SubCell"/>
</dbReference>
<comment type="function">
    <text evidence="16">NQR complex catalyzes the reduction of ubiquinone-1 to ubiquinol by two successive reactions, coupled with the transport of Na(+) ions from the cytoplasm to the periplasm. NqrA to NqrE are probably involved in the second step, the conversion of ubisemiquinone to ubiquinol.</text>
</comment>
<keyword evidence="8 16" id="KW-1278">Translocase</keyword>
<dbReference type="PANTHER" id="PTHR37838">
    <property type="entry name" value="NA(+)-TRANSLOCATING NADH-QUINONE REDUCTASE SUBUNIT C"/>
    <property type="match status" value="1"/>
</dbReference>
<reference evidence="19 20" key="2">
    <citation type="journal article" date="2016" name="ISME J.">
        <title>Characterization of the first cultured representative of Verrucomicrobia subdivision 5 indicates the proposal of a novel phylum.</title>
        <authorList>
            <person name="Spring S."/>
            <person name="Bunk B."/>
            <person name="Sproer C."/>
            <person name="Schumann P."/>
            <person name="Rohde M."/>
            <person name="Tindall B.J."/>
            <person name="Klenk H.P."/>
        </authorList>
    </citation>
    <scope>NUCLEOTIDE SEQUENCE [LARGE SCALE GENOMIC DNA]</scope>
    <source>
        <strain evidence="19 20">L21-Fru-AB</strain>
    </source>
</reference>
<keyword evidence="4 16" id="KW-0597">Phosphoprotein</keyword>
<dbReference type="GO" id="GO:0010181">
    <property type="term" value="F:FMN binding"/>
    <property type="evidence" value="ECO:0007669"/>
    <property type="project" value="UniProtKB-UniRule"/>
</dbReference>
<protein>
    <recommendedName>
        <fullName evidence="16 17">Na(+)-translocating NADH-quinone reductase subunit C</fullName>
        <shortName evidence="16 17">Na(+)-NQR subunit C</shortName>
        <shortName evidence="16 17">Na(+)-translocating NQR subunit C</shortName>
        <ecNumber evidence="16 17">7.2.1.1</ecNumber>
    </recommendedName>
    <alternativeName>
        <fullName evidence="16 17">NQR complex subunit C</fullName>
    </alternativeName>
    <alternativeName>
        <fullName evidence="16 17">NQR-1 subunit C</fullName>
    </alternativeName>
</protein>
<evidence type="ECO:0000256" key="9">
    <source>
        <dbReference type="ARBA" id="ARBA00022989"/>
    </source>
</evidence>
<accession>A0A0G3EBM2</accession>
<dbReference type="HAMAP" id="MF_00427">
    <property type="entry name" value="NqrC"/>
    <property type="match status" value="1"/>
</dbReference>
<proteinExistence type="inferred from homology"/>
<feature type="modified residue" description="FMN phosphoryl threonine" evidence="16">
    <location>
        <position position="211"/>
    </location>
</feature>
<keyword evidence="6 16" id="KW-0288">FMN</keyword>
<keyword evidence="2 16" id="KW-1003">Cell membrane</keyword>
<feature type="domain" description="FMN-binding" evidence="18">
    <location>
        <begin position="126"/>
        <end position="228"/>
    </location>
</feature>
<comment type="similarity">
    <text evidence="16 17">Belongs to the NqrC family.</text>
</comment>
<comment type="subcellular location">
    <subcellularLocation>
        <location evidence="16">Cell membrane</location>
        <topology evidence="16">Single-pass membrane protein</topology>
    </subcellularLocation>
</comment>
<reference evidence="20" key="1">
    <citation type="submission" date="2015-02" db="EMBL/GenBank/DDBJ databases">
        <title>Description and complete genome sequence of the first cultured representative of the subdivision 5 of the Verrucomicrobia phylum.</title>
        <authorList>
            <person name="Spring S."/>
            <person name="Bunk B."/>
            <person name="Sproer C."/>
            <person name="Klenk H.-P."/>
        </authorList>
    </citation>
    <scope>NUCLEOTIDE SEQUENCE [LARGE SCALE GENOMIC DNA]</scope>
    <source>
        <strain evidence="20">L21-Fru-AB</strain>
    </source>
</reference>
<evidence type="ECO:0000313" key="20">
    <source>
        <dbReference type="Proteomes" id="UP000035268"/>
    </source>
</evidence>
<evidence type="ECO:0000313" key="19">
    <source>
        <dbReference type="EMBL" id="AKJ63851.1"/>
    </source>
</evidence>